<gene>
    <name evidence="1" type="ordered locus">MSMEI_0853</name>
</gene>
<reference evidence="1 2" key="2">
    <citation type="journal article" date="2009" name="Genome Res.">
        <title>Ortho-proteogenomics: multiple proteomes investigation through orthology and a new MS-based protocol.</title>
        <authorList>
            <person name="Gallien S."/>
            <person name="Perrodou E."/>
            <person name="Carapito C."/>
            <person name="Deshayes C."/>
            <person name="Reyrat J.M."/>
            <person name="Van Dorsselaer A."/>
            <person name="Poch O."/>
            <person name="Schaeffer C."/>
            <person name="Lecompte O."/>
        </authorList>
    </citation>
    <scope>NUCLEOTIDE SEQUENCE [LARGE SCALE GENOMIC DNA]</scope>
    <source>
        <strain evidence="2">ATCC 700084 / mc(2)155</strain>
    </source>
</reference>
<evidence type="ECO:0000313" key="1">
    <source>
        <dbReference type="EMBL" id="AFP37333.1"/>
    </source>
</evidence>
<evidence type="ECO:0000313" key="2">
    <source>
        <dbReference type="Proteomes" id="UP000006158"/>
    </source>
</evidence>
<dbReference type="PATRIC" id="fig|246196.56.peg.874"/>
<dbReference type="KEGG" id="msg:MSMEI_0853"/>
<reference evidence="1 2" key="1">
    <citation type="journal article" date="2007" name="Genome Biol.">
        <title>Interrupted coding sequences in Mycobacterium smegmatis: authentic mutations or sequencing errors?</title>
        <authorList>
            <person name="Deshayes C."/>
            <person name="Perrodou E."/>
            <person name="Gallien S."/>
            <person name="Euphrasie D."/>
            <person name="Schaeffer C."/>
            <person name="Van-Dorsselaer A."/>
            <person name="Poch O."/>
            <person name="Lecompte O."/>
            <person name="Reyrat J.M."/>
        </authorList>
    </citation>
    <scope>NUCLEOTIDE SEQUENCE [LARGE SCALE GENOMIC DNA]</scope>
    <source>
        <strain evidence="2">ATCC 700084 / mc(2)155</strain>
    </source>
</reference>
<dbReference type="EMBL" id="CP001663">
    <property type="protein sequence ID" value="AFP37333.1"/>
    <property type="molecule type" value="Genomic_DNA"/>
</dbReference>
<dbReference type="Proteomes" id="UP000006158">
    <property type="component" value="Chromosome"/>
</dbReference>
<accession>I7FEL5</accession>
<protein>
    <submittedName>
        <fullName evidence="1">Uncharacterized protein</fullName>
    </submittedName>
</protein>
<proteinExistence type="predicted"/>
<sequence>MLMLFSPGAPREAYFVGFEHLADLTGEERARWFIAHDNFFIWGTSESRCITTVSGCRR</sequence>
<organism evidence="1 2">
    <name type="scientific">Mycolicibacterium smegmatis (strain ATCC 700084 / mc(2)155)</name>
    <name type="common">Mycobacterium smegmatis</name>
    <dbReference type="NCBI Taxonomy" id="246196"/>
    <lineage>
        <taxon>Bacteria</taxon>
        <taxon>Bacillati</taxon>
        <taxon>Actinomycetota</taxon>
        <taxon>Actinomycetes</taxon>
        <taxon>Mycobacteriales</taxon>
        <taxon>Mycobacteriaceae</taxon>
        <taxon>Mycolicibacterium</taxon>
    </lineage>
</organism>
<name>I7FEL5_MYCS2</name>
<dbReference type="AlphaFoldDB" id="I7FEL5"/>